<protein>
    <submittedName>
        <fullName evidence="3">Putative transmembrane protein</fullName>
    </submittedName>
</protein>
<keyword evidence="2" id="KW-0472">Membrane</keyword>
<dbReference type="EMBL" id="AHZU02001527">
    <property type="protein sequence ID" value="KFG31433.1"/>
    <property type="molecule type" value="Genomic_DNA"/>
</dbReference>
<evidence type="ECO:0000313" key="4">
    <source>
        <dbReference type="Proteomes" id="UP000028837"/>
    </source>
</evidence>
<name>A0A086JH15_TOXGO</name>
<reference evidence="3 4" key="1">
    <citation type="submission" date="2014-02" db="EMBL/GenBank/DDBJ databases">
        <authorList>
            <person name="Sibley D."/>
            <person name="Venepally P."/>
            <person name="Karamycheva S."/>
            <person name="Hadjithomas M."/>
            <person name="Khan A."/>
            <person name="Brunk B."/>
            <person name="Roos D."/>
            <person name="Caler E."/>
            <person name="Lorenzi H."/>
        </authorList>
    </citation>
    <scope>NUCLEOTIDE SEQUENCE [LARGE SCALE GENOMIC DNA]</scope>
    <source>
        <strain evidence="3 4">GAB2-2007-GAL-DOM2</strain>
    </source>
</reference>
<dbReference type="OrthoDB" id="334049at2759"/>
<evidence type="ECO:0000256" key="2">
    <source>
        <dbReference type="SAM" id="Phobius"/>
    </source>
</evidence>
<keyword evidence="2" id="KW-1133">Transmembrane helix</keyword>
<feature type="compositionally biased region" description="Basic and acidic residues" evidence="1">
    <location>
        <begin position="7"/>
        <end position="25"/>
    </location>
</feature>
<organism evidence="3 4">
    <name type="scientific">Toxoplasma gondii GAB2-2007-GAL-DOM2</name>
    <dbReference type="NCBI Taxonomy" id="1130820"/>
    <lineage>
        <taxon>Eukaryota</taxon>
        <taxon>Sar</taxon>
        <taxon>Alveolata</taxon>
        <taxon>Apicomplexa</taxon>
        <taxon>Conoidasida</taxon>
        <taxon>Coccidia</taxon>
        <taxon>Eucoccidiorida</taxon>
        <taxon>Eimeriorina</taxon>
        <taxon>Sarcocystidae</taxon>
        <taxon>Toxoplasma</taxon>
    </lineage>
</organism>
<accession>A0A086JH15</accession>
<evidence type="ECO:0000313" key="3">
    <source>
        <dbReference type="EMBL" id="KFG31433.1"/>
    </source>
</evidence>
<dbReference type="Proteomes" id="UP000028837">
    <property type="component" value="Unassembled WGS sequence"/>
</dbReference>
<feature type="region of interest" description="Disordered" evidence="1">
    <location>
        <begin position="1"/>
        <end position="28"/>
    </location>
</feature>
<feature type="transmembrane region" description="Helical" evidence="2">
    <location>
        <begin position="86"/>
        <end position="109"/>
    </location>
</feature>
<proteinExistence type="predicted"/>
<comment type="caution">
    <text evidence="3">The sequence shown here is derived from an EMBL/GenBank/DDBJ whole genome shotgun (WGS) entry which is preliminary data.</text>
</comment>
<evidence type="ECO:0000256" key="1">
    <source>
        <dbReference type="SAM" id="MobiDB-lite"/>
    </source>
</evidence>
<gene>
    <name evidence="3" type="ORF">TGDOM2_257670</name>
</gene>
<dbReference type="VEuPathDB" id="ToxoDB:TGDOM2_257670"/>
<sequence>MVPDLPRVLRVDRGERGRGPRSKMEVEEDATLRDFQPWSSGGADLCSLLLRGDPLRQAKQQVARCRRALSCFPSSFSLPCPFFDPLLSIFFLASSSFTWTILTPLVLILS</sequence>
<keyword evidence="2 3" id="KW-0812">Transmembrane</keyword>
<dbReference type="AlphaFoldDB" id="A0A086JH15"/>